<keyword evidence="3 7" id="KW-1133">Transmembrane helix</keyword>
<feature type="transmembrane region" description="Helical" evidence="7">
    <location>
        <begin position="430"/>
        <end position="449"/>
    </location>
</feature>
<reference evidence="8" key="1">
    <citation type="submission" date="2018-04" db="EMBL/GenBank/DDBJ databases">
        <title>Whole genome sequencing of Hypsizygus marmoreus.</title>
        <authorList>
            <person name="Choi I.-G."/>
            <person name="Min B."/>
            <person name="Kim J.-G."/>
            <person name="Kim S."/>
            <person name="Oh Y.-L."/>
            <person name="Kong W.-S."/>
            <person name="Park H."/>
            <person name="Jeong J."/>
            <person name="Song E.-S."/>
        </authorList>
    </citation>
    <scope>NUCLEOTIDE SEQUENCE [LARGE SCALE GENOMIC DNA]</scope>
    <source>
        <strain evidence="8">51987-8</strain>
    </source>
</reference>
<feature type="compositionally biased region" description="Low complexity" evidence="6">
    <location>
        <begin position="1"/>
        <end position="16"/>
    </location>
</feature>
<evidence type="ECO:0000256" key="6">
    <source>
        <dbReference type="SAM" id="MobiDB-lite"/>
    </source>
</evidence>
<dbReference type="PANTHER" id="PTHR20855:SF97">
    <property type="entry name" value="ADIPOR-LIKE RECEPTOR IZH3-RELATED"/>
    <property type="match status" value="1"/>
</dbReference>
<protein>
    <submittedName>
        <fullName evidence="8">Uncharacterized protein C30D11.11</fullName>
    </submittedName>
</protein>
<dbReference type="PANTHER" id="PTHR20855">
    <property type="entry name" value="ADIPOR/PROGESTIN RECEPTOR-RELATED"/>
    <property type="match status" value="1"/>
</dbReference>
<dbReference type="AlphaFoldDB" id="A0A369J8D0"/>
<comment type="caution">
    <text evidence="8">The sequence shown here is derived from an EMBL/GenBank/DDBJ whole genome shotgun (WGS) entry which is preliminary data.</text>
</comment>
<dbReference type="FunCoup" id="A0A369J8D0">
    <property type="interactions" value="8"/>
</dbReference>
<comment type="subcellular location">
    <subcellularLocation>
        <location evidence="1">Membrane</location>
        <topology evidence="1">Multi-pass membrane protein</topology>
    </subcellularLocation>
</comment>
<feature type="transmembrane region" description="Helical" evidence="7">
    <location>
        <begin position="369"/>
        <end position="391"/>
    </location>
</feature>
<evidence type="ECO:0000256" key="5">
    <source>
        <dbReference type="PIRSR" id="PIRSR604254-1"/>
    </source>
</evidence>
<evidence type="ECO:0000256" key="4">
    <source>
        <dbReference type="ARBA" id="ARBA00023136"/>
    </source>
</evidence>
<name>A0A369J8D0_HYPMA</name>
<evidence type="ECO:0000313" key="9">
    <source>
        <dbReference type="Proteomes" id="UP000076154"/>
    </source>
</evidence>
<keyword evidence="4 7" id="KW-0472">Membrane</keyword>
<dbReference type="GO" id="GO:0046872">
    <property type="term" value="F:metal ion binding"/>
    <property type="evidence" value="ECO:0007669"/>
    <property type="project" value="UniProtKB-KW"/>
</dbReference>
<keyword evidence="2 7" id="KW-0812">Transmembrane</keyword>
<dbReference type="GO" id="GO:0038023">
    <property type="term" value="F:signaling receptor activity"/>
    <property type="evidence" value="ECO:0007669"/>
    <property type="project" value="TreeGrafter"/>
</dbReference>
<evidence type="ECO:0000256" key="7">
    <source>
        <dbReference type="SAM" id="Phobius"/>
    </source>
</evidence>
<gene>
    <name evidence="8" type="ORF">Hypma_002515</name>
</gene>
<evidence type="ECO:0000256" key="1">
    <source>
        <dbReference type="ARBA" id="ARBA00004141"/>
    </source>
</evidence>
<accession>A0A369J8D0</accession>
<dbReference type="InterPro" id="IPR004254">
    <property type="entry name" value="AdipoR/HlyIII-related"/>
</dbReference>
<feature type="binding site" evidence="5">
    <location>
        <position position="536"/>
    </location>
    <ligand>
        <name>Zn(2+)</name>
        <dbReference type="ChEBI" id="CHEBI:29105"/>
    </ligand>
</feature>
<dbReference type="Pfam" id="PF03006">
    <property type="entry name" value="HlyIII"/>
    <property type="match status" value="1"/>
</dbReference>
<dbReference type="GO" id="GO:0006882">
    <property type="term" value="P:intracellular zinc ion homeostasis"/>
    <property type="evidence" value="ECO:0007669"/>
    <property type="project" value="TreeGrafter"/>
</dbReference>
<dbReference type="InParanoid" id="A0A369J8D0"/>
<feature type="transmembrane region" description="Helical" evidence="7">
    <location>
        <begin position="490"/>
        <end position="513"/>
    </location>
</feature>
<organism evidence="8 9">
    <name type="scientific">Hypsizygus marmoreus</name>
    <name type="common">White beech mushroom</name>
    <name type="synonym">Agaricus marmoreus</name>
    <dbReference type="NCBI Taxonomy" id="39966"/>
    <lineage>
        <taxon>Eukaryota</taxon>
        <taxon>Fungi</taxon>
        <taxon>Dikarya</taxon>
        <taxon>Basidiomycota</taxon>
        <taxon>Agaricomycotina</taxon>
        <taxon>Agaricomycetes</taxon>
        <taxon>Agaricomycetidae</taxon>
        <taxon>Agaricales</taxon>
        <taxon>Tricholomatineae</taxon>
        <taxon>Lyophyllaceae</taxon>
        <taxon>Hypsizygus</taxon>
    </lineage>
</organism>
<feature type="region of interest" description="Disordered" evidence="6">
    <location>
        <begin position="1"/>
        <end position="35"/>
    </location>
</feature>
<evidence type="ECO:0000313" key="8">
    <source>
        <dbReference type="EMBL" id="RDB16685.1"/>
    </source>
</evidence>
<dbReference type="STRING" id="39966.A0A369J8D0"/>
<dbReference type="OrthoDB" id="5585746at2759"/>
<dbReference type="GO" id="GO:0016020">
    <property type="term" value="C:membrane"/>
    <property type="evidence" value="ECO:0007669"/>
    <property type="project" value="UniProtKB-SubCell"/>
</dbReference>
<keyword evidence="9" id="KW-1185">Reference proteome</keyword>
<feature type="binding site" evidence="5">
    <location>
        <position position="540"/>
    </location>
    <ligand>
        <name>Zn(2+)</name>
        <dbReference type="ChEBI" id="CHEBI:29105"/>
    </ligand>
</feature>
<dbReference type="EMBL" id="LUEZ02000122">
    <property type="protein sequence ID" value="RDB16685.1"/>
    <property type="molecule type" value="Genomic_DNA"/>
</dbReference>
<feature type="binding site" evidence="5">
    <location>
        <position position="386"/>
    </location>
    <ligand>
        <name>Zn(2+)</name>
        <dbReference type="ChEBI" id="CHEBI:29105"/>
    </ligand>
</feature>
<evidence type="ECO:0000256" key="2">
    <source>
        <dbReference type="ARBA" id="ARBA00022692"/>
    </source>
</evidence>
<dbReference type="Proteomes" id="UP000076154">
    <property type="component" value="Unassembled WGS sequence"/>
</dbReference>
<keyword evidence="5" id="KW-0862">Zinc</keyword>
<proteinExistence type="predicted"/>
<sequence length="566" mass="64004">MSTTITATTTARSTASEIHRRRAKRRLSTPSPRQPARLQICRPLPLSLEALDLSSASPTQTLASLRFLVLSYLADLERRLSNLESPDLEEWKAMGEMTIEEARQWAHTALEMLEGIRADVCSHLPEFHFADMSVENFVKSHLPELPDVPGLNEMRSHLPDMNDVRSRFPDIPNLPDMPDVRSHISDMRLRLDDVRSRFNDIDFKQPLNYIPTLSTHLQNLHSHLSTMELPTGLGVPGLAPSSIISDLLDALLSSELVLDLLSANPEIVEETEDMIQRAAKEVTQAIKRSLEGVRLIQYSDLPQQWRNNPFVTHGYRFIPLERWPLIIMSLFAFHNETLNIHTHLIPFVLWGLKSVPFITPNYVIDTPEMLFMCFALLCLFSSAVWHTMSGCAHRQSMDFCARIDYVGIGWLISASVGTVVHYGFQCHRTLGQVFLGVCFLTGLAGNIFPFMDWFNKHEYRFYRIAFFLSLAFSALAPLAGLAIMHSPKEAFVFTAPIVPSLISYVVGLAFYALHFPERILSDNIRKRLDHFGGGSHCIWHCFIVLAVSQHKSALASFREGVQCLAP</sequence>
<evidence type="ECO:0000256" key="3">
    <source>
        <dbReference type="ARBA" id="ARBA00022989"/>
    </source>
</evidence>
<keyword evidence="5" id="KW-0479">Metal-binding</keyword>
<feature type="transmembrane region" description="Helical" evidence="7">
    <location>
        <begin position="461"/>
        <end position="484"/>
    </location>
</feature>
<feature type="transmembrane region" description="Helical" evidence="7">
    <location>
        <begin position="403"/>
        <end position="424"/>
    </location>
</feature>